<organism evidence="1 2">
    <name type="scientific">Kickxella alabastrina</name>
    <dbReference type="NCBI Taxonomy" id="61397"/>
    <lineage>
        <taxon>Eukaryota</taxon>
        <taxon>Fungi</taxon>
        <taxon>Fungi incertae sedis</taxon>
        <taxon>Zoopagomycota</taxon>
        <taxon>Kickxellomycotina</taxon>
        <taxon>Kickxellomycetes</taxon>
        <taxon>Kickxellales</taxon>
        <taxon>Kickxellaceae</taxon>
        <taxon>Kickxella</taxon>
    </lineage>
</organism>
<dbReference type="EMBL" id="JANBPG010002157">
    <property type="protein sequence ID" value="KAJ1886831.1"/>
    <property type="molecule type" value="Genomic_DNA"/>
</dbReference>
<gene>
    <name evidence="1" type="ORF">LPJ66_009432</name>
</gene>
<keyword evidence="2" id="KW-1185">Reference proteome</keyword>
<accession>A0ACC1I3Y2</accession>
<reference evidence="1" key="1">
    <citation type="submission" date="2022-07" db="EMBL/GenBank/DDBJ databases">
        <title>Phylogenomic reconstructions and comparative analyses of Kickxellomycotina fungi.</title>
        <authorList>
            <person name="Reynolds N.K."/>
            <person name="Stajich J.E."/>
            <person name="Barry K."/>
            <person name="Grigoriev I.V."/>
            <person name="Crous P."/>
            <person name="Smith M.E."/>
        </authorList>
    </citation>
    <scope>NUCLEOTIDE SEQUENCE</scope>
    <source>
        <strain evidence="1">Benny 63K</strain>
    </source>
</reference>
<feature type="non-terminal residue" evidence="1">
    <location>
        <position position="119"/>
    </location>
</feature>
<sequence>MSRFFRSNDTDSESESDFSNSSASDSSDNESPQKQTTTTAPAGGSRFSRFTEDSDDEDVKRVVKTPRQKQTEELLALSKSIIQSARDSKWQAVSGDFDKVKVVAKKLSGILKGESMPRV</sequence>
<comment type="caution">
    <text evidence="1">The sequence shown here is derived from an EMBL/GenBank/DDBJ whole genome shotgun (WGS) entry which is preliminary data.</text>
</comment>
<protein>
    <submittedName>
        <fullName evidence="1">Uncharacterized protein</fullName>
    </submittedName>
</protein>
<evidence type="ECO:0000313" key="1">
    <source>
        <dbReference type="EMBL" id="KAJ1886831.1"/>
    </source>
</evidence>
<name>A0ACC1I3Y2_9FUNG</name>
<evidence type="ECO:0000313" key="2">
    <source>
        <dbReference type="Proteomes" id="UP001150581"/>
    </source>
</evidence>
<proteinExistence type="predicted"/>
<dbReference type="Proteomes" id="UP001150581">
    <property type="component" value="Unassembled WGS sequence"/>
</dbReference>